<gene>
    <name evidence="1" type="ORF">MB27_39430</name>
</gene>
<dbReference type="RefSeq" id="WP_043533194.1">
    <property type="nucleotide sequence ID" value="NZ_BAABKU010000003.1"/>
</dbReference>
<comment type="caution">
    <text evidence="1">The sequence shown here is derived from an EMBL/GenBank/DDBJ whole genome shotgun (WGS) entry which is preliminary data.</text>
</comment>
<reference evidence="1 2" key="1">
    <citation type="submission" date="2014-10" db="EMBL/GenBank/DDBJ databases">
        <title>Draft genome sequence of Actinoplanes utahensis NRRL 12052.</title>
        <authorList>
            <person name="Velasco-Bucheli B."/>
            <person name="del Cerro C."/>
            <person name="Hormigo D."/>
            <person name="Garcia J.L."/>
            <person name="Acebal C."/>
            <person name="Arroyo M."/>
            <person name="de la Mata I."/>
        </authorList>
    </citation>
    <scope>NUCLEOTIDE SEQUENCE [LARGE SCALE GENOMIC DNA]</scope>
    <source>
        <strain evidence="1 2">NRRL 12052</strain>
    </source>
</reference>
<proteinExistence type="predicted"/>
<evidence type="ECO:0000313" key="1">
    <source>
        <dbReference type="EMBL" id="KHD72522.1"/>
    </source>
</evidence>
<organism evidence="1 2">
    <name type="scientific">Actinoplanes utahensis</name>
    <dbReference type="NCBI Taxonomy" id="1869"/>
    <lineage>
        <taxon>Bacteria</taxon>
        <taxon>Bacillati</taxon>
        <taxon>Actinomycetota</taxon>
        <taxon>Actinomycetes</taxon>
        <taxon>Micromonosporales</taxon>
        <taxon>Micromonosporaceae</taxon>
        <taxon>Actinoplanes</taxon>
    </lineage>
</organism>
<protein>
    <submittedName>
        <fullName evidence="1">Uncharacterized protein</fullName>
    </submittedName>
</protein>
<sequence>MNGAYGEFGFRTLFHGSASGESPPAAGFYPVRDQEDLVRRWESLTGGQFPAPELPRIDLGYEAVLLLALAARSQSGNSITIDRLSREDGLLVVDATEVRNEGVGASVVLFPAHLVAVGAPNVPAGDVLLRTRLVVSR</sequence>
<dbReference type="EMBL" id="JRTT01000137">
    <property type="protein sequence ID" value="KHD72522.1"/>
    <property type="molecule type" value="Genomic_DNA"/>
</dbReference>
<dbReference type="AlphaFoldDB" id="A0A0A6WXU2"/>
<keyword evidence="2" id="KW-1185">Reference proteome</keyword>
<dbReference type="Proteomes" id="UP000054537">
    <property type="component" value="Unassembled WGS sequence"/>
</dbReference>
<evidence type="ECO:0000313" key="2">
    <source>
        <dbReference type="Proteomes" id="UP000054537"/>
    </source>
</evidence>
<accession>A0A0A6WXU2</accession>
<name>A0A0A6WXU2_ACTUT</name>